<evidence type="ECO:0000313" key="2">
    <source>
        <dbReference type="Proteomes" id="UP000823775"/>
    </source>
</evidence>
<gene>
    <name evidence="1" type="ORF">HAX54_052918</name>
</gene>
<dbReference type="PANTHER" id="PTHR31808">
    <property type="entry name" value="EXPRESSED PROTEIN"/>
    <property type="match status" value="1"/>
</dbReference>
<dbReference type="InterPro" id="IPR008479">
    <property type="entry name" value="DUF760"/>
</dbReference>
<sequence length="379" mass="43513">MDSLPSYSKISLTQFPPHQFKNTLLISSSTLFSPFNFQTRKSLAVVASSCCSNNNGSGNWEFSGLTMPLLPRTETGRSLSSMLHRGRSQNDKKEFYGLVKKELVDLAYVRSDAILRSFFSLCSDEAVLHRRISEMTKLECRNAVEDVMYMLIGYKFSEIGVHLVPKLSNCMYNGRLEIWPCKDWELESIHSVEVLEMVKEIGWKYKSNMKDNWALTQVQKLQIRHVYAASVLYGYFLKSASLRYNLEQSFDKTPSSLLFSRSWLLKQKTVSLGRVSDTRPMSVGRVSLLQGKKQDNLRSYVMSLDDEIKHMIAKPKFKETKSLIKKHCSALFGDDDSHDEYVSTSLASLNRFVLEAVAFGSFLWDAEDYVRTFYQLEEN</sequence>
<proteinExistence type="predicted"/>
<dbReference type="PANTHER" id="PTHR31808:SF14">
    <property type="match status" value="1"/>
</dbReference>
<dbReference type="Pfam" id="PF05542">
    <property type="entry name" value="DUF760"/>
    <property type="match status" value="1"/>
</dbReference>
<dbReference type="InterPro" id="IPR038925">
    <property type="entry name" value="At3g17800-like"/>
</dbReference>
<comment type="caution">
    <text evidence="1">The sequence shown here is derived from an EMBL/GenBank/DDBJ whole genome shotgun (WGS) entry which is preliminary data.</text>
</comment>
<protein>
    <submittedName>
        <fullName evidence="1">Uncharacterized protein</fullName>
    </submittedName>
</protein>
<dbReference type="EMBL" id="JACEIK010009723">
    <property type="protein sequence ID" value="MCE3214633.1"/>
    <property type="molecule type" value="Genomic_DNA"/>
</dbReference>
<reference evidence="1 2" key="1">
    <citation type="journal article" date="2021" name="BMC Genomics">
        <title>Datura genome reveals duplications of psychoactive alkaloid biosynthetic genes and high mutation rate following tissue culture.</title>
        <authorList>
            <person name="Rajewski A."/>
            <person name="Carter-House D."/>
            <person name="Stajich J."/>
            <person name="Litt A."/>
        </authorList>
    </citation>
    <scope>NUCLEOTIDE SEQUENCE [LARGE SCALE GENOMIC DNA]</scope>
    <source>
        <strain evidence="1">AR-01</strain>
    </source>
</reference>
<evidence type="ECO:0000313" key="1">
    <source>
        <dbReference type="EMBL" id="MCE3214633.1"/>
    </source>
</evidence>
<keyword evidence="2" id="KW-1185">Reference proteome</keyword>
<accession>A0ABS8WR41</accession>
<name>A0ABS8WR41_DATST</name>
<organism evidence="1 2">
    <name type="scientific">Datura stramonium</name>
    <name type="common">Jimsonweed</name>
    <name type="synonym">Common thornapple</name>
    <dbReference type="NCBI Taxonomy" id="4076"/>
    <lineage>
        <taxon>Eukaryota</taxon>
        <taxon>Viridiplantae</taxon>
        <taxon>Streptophyta</taxon>
        <taxon>Embryophyta</taxon>
        <taxon>Tracheophyta</taxon>
        <taxon>Spermatophyta</taxon>
        <taxon>Magnoliopsida</taxon>
        <taxon>eudicotyledons</taxon>
        <taxon>Gunneridae</taxon>
        <taxon>Pentapetalae</taxon>
        <taxon>asterids</taxon>
        <taxon>lamiids</taxon>
        <taxon>Solanales</taxon>
        <taxon>Solanaceae</taxon>
        <taxon>Solanoideae</taxon>
        <taxon>Datureae</taxon>
        <taxon>Datura</taxon>
    </lineage>
</organism>
<dbReference type="Proteomes" id="UP000823775">
    <property type="component" value="Unassembled WGS sequence"/>
</dbReference>